<feature type="compositionally biased region" description="Polar residues" evidence="1">
    <location>
        <begin position="171"/>
        <end position="189"/>
    </location>
</feature>
<reference evidence="6 7" key="1">
    <citation type="submission" date="2018-01" db="EMBL/GenBank/DDBJ databases">
        <title>Draft genome of the strawberry crown rot pathogen Phytophthora cactorum.</title>
        <authorList>
            <person name="Armitage A.D."/>
            <person name="Lysoe E."/>
            <person name="Nellist C.F."/>
            <person name="Harrison R.J."/>
            <person name="Brurberg M.B."/>
        </authorList>
    </citation>
    <scope>NUCLEOTIDE SEQUENCE [LARGE SCALE GENOMIC DNA]</scope>
    <source>
        <strain evidence="6 7">10300</strain>
    </source>
</reference>
<evidence type="ECO:0000313" key="6">
    <source>
        <dbReference type="EMBL" id="RAW32752.1"/>
    </source>
</evidence>
<proteinExistence type="predicted"/>
<reference evidence="2" key="2">
    <citation type="submission" date="2018-10" db="EMBL/GenBank/DDBJ databases">
        <title>Effector identification in a new, highly contiguous assembly of the strawberry crown rot pathogen Phytophthora cactorum.</title>
        <authorList>
            <person name="Armitage A.D."/>
            <person name="Nellist C.F."/>
            <person name="Bates H."/>
            <person name="Vickerstaff R.J."/>
            <person name="Harrison R.J."/>
        </authorList>
    </citation>
    <scope>NUCLEOTIDE SEQUENCE</scope>
    <source>
        <strain evidence="2">15-7</strain>
        <strain evidence="3">4032</strain>
        <strain evidence="4">4040</strain>
    </source>
</reference>
<dbReference type="Proteomes" id="UP000774804">
    <property type="component" value="Unassembled WGS sequence"/>
</dbReference>
<sequence length="189" mass="20395">MKAGTSDTLTRAGTLNKALRGAIVGAFDFTRRLPRGVCEEVTEKSAQSDVVSVDHSEAEHVSMPSSNTKKLRKSYENSSLFAIVSLKERPSEDTAIETAQTEDTMLDDEGDSGHAVQTPRTLFTAVFQAVRSVDVGEPPKEPLDSEEKYKVASEQEVPATPVLPEPARCISPSSNVDIRQGQTSNSVEG</sequence>
<feature type="region of interest" description="Disordered" evidence="1">
    <location>
        <begin position="49"/>
        <end position="70"/>
    </location>
</feature>
<dbReference type="Proteomes" id="UP000251314">
    <property type="component" value="Unassembled WGS sequence"/>
</dbReference>
<dbReference type="EMBL" id="RCMK01000106">
    <property type="protein sequence ID" value="KAG2948651.1"/>
    <property type="molecule type" value="Genomic_DNA"/>
</dbReference>
<name>A0A329SAX1_9STRA</name>
<dbReference type="EMBL" id="RCMG01000009">
    <property type="protein sequence ID" value="KAG2868654.1"/>
    <property type="molecule type" value="Genomic_DNA"/>
</dbReference>
<dbReference type="Proteomes" id="UP000688947">
    <property type="component" value="Unassembled WGS sequence"/>
</dbReference>
<evidence type="ECO:0000313" key="5">
    <source>
        <dbReference type="EMBL" id="KAG6946186.1"/>
    </source>
</evidence>
<organism evidence="6 7">
    <name type="scientific">Phytophthora cactorum</name>
    <dbReference type="NCBI Taxonomy" id="29920"/>
    <lineage>
        <taxon>Eukaryota</taxon>
        <taxon>Sar</taxon>
        <taxon>Stramenopiles</taxon>
        <taxon>Oomycota</taxon>
        <taxon>Peronosporomycetes</taxon>
        <taxon>Peronosporales</taxon>
        <taxon>Peronosporaceae</taxon>
        <taxon>Phytophthora</taxon>
    </lineage>
</organism>
<feature type="region of interest" description="Disordered" evidence="1">
    <location>
        <begin position="135"/>
        <end position="189"/>
    </location>
</feature>
<dbReference type="EMBL" id="RCMI01000043">
    <property type="protein sequence ID" value="KAG2939990.1"/>
    <property type="molecule type" value="Genomic_DNA"/>
</dbReference>
<evidence type="ECO:0000313" key="4">
    <source>
        <dbReference type="EMBL" id="KAG2948651.1"/>
    </source>
</evidence>
<feature type="compositionally biased region" description="Basic and acidic residues" evidence="1">
    <location>
        <begin position="137"/>
        <end position="153"/>
    </location>
</feature>
<dbReference type="EMBL" id="MJFZ01000265">
    <property type="protein sequence ID" value="RAW32752.1"/>
    <property type="molecule type" value="Genomic_DNA"/>
</dbReference>
<dbReference type="EMBL" id="JAENGZ010001797">
    <property type="protein sequence ID" value="KAG6946186.1"/>
    <property type="molecule type" value="Genomic_DNA"/>
</dbReference>
<comment type="caution">
    <text evidence="6">The sequence shown here is derived from an EMBL/GenBank/DDBJ whole genome shotgun (WGS) entry which is preliminary data.</text>
</comment>
<evidence type="ECO:0000313" key="3">
    <source>
        <dbReference type="EMBL" id="KAG2939990.1"/>
    </source>
</evidence>
<dbReference type="AlphaFoldDB" id="A0A329SAX1"/>
<reference evidence="5" key="3">
    <citation type="submission" date="2021-01" db="EMBL/GenBank/DDBJ databases">
        <title>Phytophthora aleatoria, a newly-described species from Pinus radiata is distinct from Phytophthora cactorum isolates based on comparative genomics.</title>
        <authorList>
            <person name="Mcdougal R."/>
            <person name="Panda P."/>
            <person name="Williams N."/>
            <person name="Studholme D.J."/>
        </authorList>
    </citation>
    <scope>NUCLEOTIDE SEQUENCE</scope>
    <source>
        <strain evidence="5">NZFS 3830</strain>
    </source>
</reference>
<dbReference type="OrthoDB" id="10276771at2759"/>
<evidence type="ECO:0000256" key="1">
    <source>
        <dbReference type="SAM" id="MobiDB-lite"/>
    </source>
</evidence>
<protein>
    <submittedName>
        <fullName evidence="6">Uncharacterized protein</fullName>
    </submittedName>
</protein>
<dbReference type="Proteomes" id="UP000735874">
    <property type="component" value="Unassembled WGS sequence"/>
</dbReference>
<keyword evidence="7" id="KW-1185">Reference proteome</keyword>
<evidence type="ECO:0000313" key="7">
    <source>
        <dbReference type="Proteomes" id="UP000251314"/>
    </source>
</evidence>
<evidence type="ECO:0000313" key="2">
    <source>
        <dbReference type="EMBL" id="KAG2868654.1"/>
    </source>
</evidence>
<dbReference type="VEuPathDB" id="FungiDB:PC110_g10904"/>
<accession>A0A329SAX1</accession>
<gene>
    <name evidence="5" type="ORF">JG687_00016854</name>
    <name evidence="6" type="ORF">PC110_g10904</name>
    <name evidence="2" type="ORF">PC113_g879</name>
    <name evidence="3" type="ORF">PC115_g2816</name>
    <name evidence="4" type="ORF">PC117_g5874</name>
</gene>
<dbReference type="Proteomes" id="UP000736787">
    <property type="component" value="Unassembled WGS sequence"/>
</dbReference>